<keyword evidence="3" id="KW-1185">Reference proteome</keyword>
<dbReference type="SUPFAM" id="SSF81321">
    <property type="entry name" value="Family A G protein-coupled receptor-like"/>
    <property type="match status" value="1"/>
</dbReference>
<evidence type="ECO:0000313" key="2">
    <source>
        <dbReference type="EMBL" id="KAK3768666.1"/>
    </source>
</evidence>
<proteinExistence type="predicted"/>
<dbReference type="Gene3D" id="1.20.1070.10">
    <property type="entry name" value="Rhodopsin 7-helix transmembrane proteins"/>
    <property type="match status" value="1"/>
</dbReference>
<protein>
    <submittedName>
        <fullName evidence="2">Uncharacterized protein</fullName>
    </submittedName>
</protein>
<dbReference type="GO" id="GO:0008528">
    <property type="term" value="F:G protein-coupled peptide receptor activity"/>
    <property type="evidence" value="ECO:0007669"/>
    <property type="project" value="InterPro"/>
</dbReference>
<dbReference type="InterPro" id="IPR019427">
    <property type="entry name" value="7TM_GPCR_serpentine_rcpt_Srw"/>
</dbReference>
<dbReference type="Pfam" id="PF10324">
    <property type="entry name" value="7TM_GPCR_Srw"/>
    <property type="match status" value="1"/>
</dbReference>
<evidence type="ECO:0000313" key="3">
    <source>
        <dbReference type="Proteomes" id="UP001283361"/>
    </source>
</evidence>
<accession>A0AAE0ZGT8</accession>
<organism evidence="2 3">
    <name type="scientific">Elysia crispata</name>
    <name type="common">lettuce slug</name>
    <dbReference type="NCBI Taxonomy" id="231223"/>
    <lineage>
        <taxon>Eukaryota</taxon>
        <taxon>Metazoa</taxon>
        <taxon>Spiralia</taxon>
        <taxon>Lophotrochozoa</taxon>
        <taxon>Mollusca</taxon>
        <taxon>Gastropoda</taxon>
        <taxon>Heterobranchia</taxon>
        <taxon>Euthyneura</taxon>
        <taxon>Panpulmonata</taxon>
        <taxon>Sacoglossa</taxon>
        <taxon>Placobranchoidea</taxon>
        <taxon>Plakobranchidae</taxon>
        <taxon>Elysia</taxon>
    </lineage>
</organism>
<dbReference type="Proteomes" id="UP001283361">
    <property type="component" value="Unassembled WGS sequence"/>
</dbReference>
<feature type="region of interest" description="Disordered" evidence="1">
    <location>
        <begin position="71"/>
        <end position="90"/>
    </location>
</feature>
<dbReference type="EMBL" id="JAWDGP010004033">
    <property type="protein sequence ID" value="KAK3768666.1"/>
    <property type="molecule type" value="Genomic_DNA"/>
</dbReference>
<evidence type="ECO:0000256" key="1">
    <source>
        <dbReference type="SAM" id="MobiDB-lite"/>
    </source>
</evidence>
<dbReference type="AlphaFoldDB" id="A0AAE0ZGT8"/>
<reference evidence="2" key="1">
    <citation type="journal article" date="2023" name="G3 (Bethesda)">
        <title>A reference genome for the long-term kleptoplast-retaining sea slug Elysia crispata morphotype clarki.</title>
        <authorList>
            <person name="Eastman K.E."/>
            <person name="Pendleton A.L."/>
            <person name="Shaikh M.A."/>
            <person name="Suttiyut T."/>
            <person name="Ogas R."/>
            <person name="Tomko P."/>
            <person name="Gavelis G."/>
            <person name="Widhalm J.R."/>
            <person name="Wisecaver J.H."/>
        </authorList>
    </citation>
    <scope>NUCLEOTIDE SEQUENCE</scope>
    <source>
        <strain evidence="2">ECLA1</strain>
    </source>
</reference>
<gene>
    <name evidence="2" type="ORF">RRG08_065960</name>
</gene>
<sequence>MAAEQAEDAEVMAIIPEYAKNGGYVNINQTFWSIGYMTETINASINIFMYYTMSTRYRTTVQEMFRGRCFPRGNADTQRNDADDGNIARK</sequence>
<name>A0AAE0ZGT8_9GAST</name>
<comment type="caution">
    <text evidence="2">The sequence shown here is derived from an EMBL/GenBank/DDBJ whole genome shotgun (WGS) entry which is preliminary data.</text>
</comment>